<organism evidence="1 2">
    <name type="scientific">Virgibacillus kapii</name>
    <dbReference type="NCBI Taxonomy" id="1638645"/>
    <lineage>
        <taxon>Bacteria</taxon>
        <taxon>Bacillati</taxon>
        <taxon>Bacillota</taxon>
        <taxon>Bacilli</taxon>
        <taxon>Bacillales</taxon>
        <taxon>Bacillaceae</taxon>
        <taxon>Virgibacillus</taxon>
    </lineage>
</organism>
<evidence type="ECO:0000313" key="1">
    <source>
        <dbReference type="EMBL" id="GGJ64404.1"/>
    </source>
</evidence>
<dbReference type="EMBL" id="BMPN01000004">
    <property type="protein sequence ID" value="GGJ64404.1"/>
    <property type="molecule type" value="Genomic_DNA"/>
</dbReference>
<keyword evidence="2" id="KW-1185">Reference proteome</keyword>
<sequence>MWTFHYAREMIDNGMDKESAIAKVLKRFAVPNYTTTRQYLEVGIEKRKSN</sequence>
<dbReference type="Proteomes" id="UP000634435">
    <property type="component" value="Unassembled WGS sequence"/>
</dbReference>
<proteinExistence type="predicted"/>
<name>A0ABQ2DMK7_9BACI</name>
<evidence type="ECO:0000313" key="2">
    <source>
        <dbReference type="Proteomes" id="UP000634435"/>
    </source>
</evidence>
<gene>
    <name evidence="1" type="ORF">GCM10007111_27810</name>
</gene>
<comment type="caution">
    <text evidence="1">The sequence shown here is derived from an EMBL/GenBank/DDBJ whole genome shotgun (WGS) entry which is preliminary data.</text>
</comment>
<protein>
    <submittedName>
        <fullName evidence="1">Uncharacterized protein</fullName>
    </submittedName>
</protein>
<accession>A0ABQ2DMK7</accession>
<reference evidence="2" key="1">
    <citation type="journal article" date="2019" name="Int. J. Syst. Evol. Microbiol.">
        <title>The Global Catalogue of Microorganisms (GCM) 10K type strain sequencing project: providing services to taxonomists for standard genome sequencing and annotation.</title>
        <authorList>
            <consortium name="The Broad Institute Genomics Platform"/>
            <consortium name="The Broad Institute Genome Sequencing Center for Infectious Disease"/>
            <person name="Wu L."/>
            <person name="Ma J."/>
        </authorList>
    </citation>
    <scope>NUCLEOTIDE SEQUENCE [LARGE SCALE GENOMIC DNA]</scope>
    <source>
        <strain evidence="2">JCM 30071</strain>
    </source>
</reference>